<dbReference type="RefSeq" id="XP_045952796.1">
    <property type="nucleotide sequence ID" value="XM_046106057.1"/>
</dbReference>
<organism evidence="1 2">
    <name type="scientific">Truncatella angustata</name>
    <dbReference type="NCBI Taxonomy" id="152316"/>
    <lineage>
        <taxon>Eukaryota</taxon>
        <taxon>Fungi</taxon>
        <taxon>Dikarya</taxon>
        <taxon>Ascomycota</taxon>
        <taxon>Pezizomycotina</taxon>
        <taxon>Sordariomycetes</taxon>
        <taxon>Xylariomycetidae</taxon>
        <taxon>Amphisphaeriales</taxon>
        <taxon>Sporocadaceae</taxon>
        <taxon>Truncatella</taxon>
    </lineage>
</organism>
<protein>
    <submittedName>
        <fullName evidence="1">Uncharacterized protein</fullName>
    </submittedName>
</protein>
<gene>
    <name evidence="1" type="ORF">BKA67DRAFT_650891</name>
</gene>
<keyword evidence="2" id="KW-1185">Reference proteome</keyword>
<dbReference type="GeneID" id="70134948"/>
<sequence length="222" mass="25338">MMVQISSLCAISSWPARTSMPITLRLLPFSTSLKPRMFPEKSIPLSVPTASSSREARSSRRAMVAPTAHLSLPHPLPLLRASRLPWLSHLLPRKRARSPLPLRPRSASLTRRLLSPPTMISMNMKSDFQVVRETETEPRCFQRMLIFFGTRFLILSMHTPHQQENRESVSGRGLSSTQSTYVFIQARLCFTSRMTLVWRTFVARHRHGLQGFRNGLETVYPA</sequence>
<evidence type="ECO:0000313" key="2">
    <source>
        <dbReference type="Proteomes" id="UP000758603"/>
    </source>
</evidence>
<evidence type="ECO:0000313" key="1">
    <source>
        <dbReference type="EMBL" id="KAH6646282.1"/>
    </source>
</evidence>
<reference evidence="1" key="1">
    <citation type="journal article" date="2021" name="Nat. Commun.">
        <title>Genetic determinants of endophytism in the Arabidopsis root mycobiome.</title>
        <authorList>
            <person name="Mesny F."/>
            <person name="Miyauchi S."/>
            <person name="Thiergart T."/>
            <person name="Pickel B."/>
            <person name="Atanasova L."/>
            <person name="Karlsson M."/>
            <person name="Huettel B."/>
            <person name="Barry K.W."/>
            <person name="Haridas S."/>
            <person name="Chen C."/>
            <person name="Bauer D."/>
            <person name="Andreopoulos W."/>
            <person name="Pangilinan J."/>
            <person name="LaButti K."/>
            <person name="Riley R."/>
            <person name="Lipzen A."/>
            <person name="Clum A."/>
            <person name="Drula E."/>
            <person name="Henrissat B."/>
            <person name="Kohler A."/>
            <person name="Grigoriev I.V."/>
            <person name="Martin F.M."/>
            <person name="Hacquard S."/>
        </authorList>
    </citation>
    <scope>NUCLEOTIDE SEQUENCE</scope>
    <source>
        <strain evidence="1">MPI-SDFR-AT-0073</strain>
    </source>
</reference>
<dbReference type="EMBL" id="JAGPXC010000010">
    <property type="protein sequence ID" value="KAH6646282.1"/>
    <property type="molecule type" value="Genomic_DNA"/>
</dbReference>
<accession>A0A9P8UCU9</accession>
<dbReference type="AlphaFoldDB" id="A0A9P8UCU9"/>
<name>A0A9P8UCU9_9PEZI</name>
<dbReference type="Proteomes" id="UP000758603">
    <property type="component" value="Unassembled WGS sequence"/>
</dbReference>
<comment type="caution">
    <text evidence="1">The sequence shown here is derived from an EMBL/GenBank/DDBJ whole genome shotgun (WGS) entry which is preliminary data.</text>
</comment>
<proteinExistence type="predicted"/>